<dbReference type="Proteomes" id="UP000266301">
    <property type="component" value="Chromosome"/>
</dbReference>
<dbReference type="NCBIfam" id="TIGR00200">
    <property type="entry name" value="cinA_nterm"/>
    <property type="match status" value="1"/>
</dbReference>
<dbReference type="NCBIfam" id="TIGR00199">
    <property type="entry name" value="PncC_domain"/>
    <property type="match status" value="1"/>
</dbReference>
<proteinExistence type="inferred from homology"/>
<feature type="domain" description="MoaB/Mog" evidence="2">
    <location>
        <begin position="4"/>
        <end position="172"/>
    </location>
</feature>
<dbReference type="InterPro" id="IPR036653">
    <property type="entry name" value="CinA-like_C"/>
</dbReference>
<dbReference type="Pfam" id="PF00994">
    <property type="entry name" value="MoCF_biosynth"/>
    <property type="match status" value="1"/>
</dbReference>
<dbReference type="RefSeq" id="WP_119973886.1">
    <property type="nucleotide sequence ID" value="NZ_CP032416.1"/>
</dbReference>
<accession>A0A386H691</accession>
<evidence type="ECO:0000259" key="2">
    <source>
        <dbReference type="SMART" id="SM00852"/>
    </source>
</evidence>
<dbReference type="Gene3D" id="3.30.70.2860">
    <property type="match status" value="1"/>
</dbReference>
<dbReference type="SUPFAM" id="SSF142433">
    <property type="entry name" value="CinA-like"/>
    <property type="match status" value="1"/>
</dbReference>
<dbReference type="Gene3D" id="3.90.950.20">
    <property type="entry name" value="CinA-like"/>
    <property type="match status" value="1"/>
</dbReference>
<dbReference type="CDD" id="cd00885">
    <property type="entry name" value="cinA"/>
    <property type="match status" value="1"/>
</dbReference>
<dbReference type="InterPro" id="IPR036425">
    <property type="entry name" value="MoaB/Mog-like_dom_sf"/>
</dbReference>
<dbReference type="InterPro" id="IPR050101">
    <property type="entry name" value="CinA"/>
</dbReference>
<dbReference type="OrthoDB" id="9801454at2"/>
<dbReference type="InterPro" id="IPR008135">
    <property type="entry name" value="Competence-induced_CinA"/>
</dbReference>
<protein>
    <recommendedName>
        <fullName evidence="1">Putative competence-damage inducible protein</fullName>
    </recommendedName>
</protein>
<dbReference type="AlphaFoldDB" id="A0A386H691"/>
<organism evidence="3 4">
    <name type="scientific">Clostridium fermenticellae</name>
    <dbReference type="NCBI Taxonomy" id="2068654"/>
    <lineage>
        <taxon>Bacteria</taxon>
        <taxon>Bacillati</taxon>
        <taxon>Bacillota</taxon>
        <taxon>Clostridia</taxon>
        <taxon>Eubacteriales</taxon>
        <taxon>Clostridiaceae</taxon>
        <taxon>Clostridium</taxon>
    </lineage>
</organism>
<dbReference type="HAMAP" id="MF_00226_B">
    <property type="entry name" value="CinA_B"/>
    <property type="match status" value="1"/>
</dbReference>
<dbReference type="PANTHER" id="PTHR13939:SF0">
    <property type="entry name" value="NMN AMIDOHYDROLASE-LIKE PROTEIN YFAY"/>
    <property type="match status" value="1"/>
</dbReference>
<evidence type="ECO:0000313" key="4">
    <source>
        <dbReference type="Proteomes" id="UP000266301"/>
    </source>
</evidence>
<dbReference type="PIRSF" id="PIRSF006728">
    <property type="entry name" value="CinA"/>
    <property type="match status" value="1"/>
</dbReference>
<dbReference type="InterPro" id="IPR041424">
    <property type="entry name" value="CinA_KH"/>
</dbReference>
<evidence type="ECO:0000313" key="3">
    <source>
        <dbReference type="EMBL" id="AYD41229.1"/>
    </source>
</evidence>
<dbReference type="KEGG" id="cfer:D4Z93_12190"/>
<keyword evidence="4" id="KW-1185">Reference proteome</keyword>
<dbReference type="Pfam" id="PF18146">
    <property type="entry name" value="CinA_KH"/>
    <property type="match status" value="1"/>
</dbReference>
<comment type="similarity">
    <text evidence="1">Belongs to the CinA family.</text>
</comment>
<dbReference type="EMBL" id="CP032416">
    <property type="protein sequence ID" value="AYD41229.1"/>
    <property type="molecule type" value="Genomic_DNA"/>
</dbReference>
<dbReference type="NCBIfam" id="TIGR00177">
    <property type="entry name" value="molyb_syn"/>
    <property type="match status" value="1"/>
</dbReference>
<dbReference type="Pfam" id="PF02464">
    <property type="entry name" value="CinA"/>
    <property type="match status" value="1"/>
</dbReference>
<evidence type="ECO:0000256" key="1">
    <source>
        <dbReference type="HAMAP-Rule" id="MF_00226"/>
    </source>
</evidence>
<gene>
    <name evidence="1" type="primary">cinA</name>
    <name evidence="3" type="ORF">D4Z93_12190</name>
</gene>
<dbReference type="NCBIfam" id="NF001813">
    <property type="entry name" value="PRK00549.1"/>
    <property type="match status" value="1"/>
</dbReference>
<dbReference type="InterPro" id="IPR008136">
    <property type="entry name" value="CinA_C"/>
</dbReference>
<dbReference type="Gene3D" id="3.40.980.10">
    <property type="entry name" value="MoaB/Mog-like domain"/>
    <property type="match status" value="1"/>
</dbReference>
<dbReference type="InterPro" id="IPR001453">
    <property type="entry name" value="MoaB/Mog_dom"/>
</dbReference>
<dbReference type="SUPFAM" id="SSF53218">
    <property type="entry name" value="Molybdenum cofactor biosynthesis proteins"/>
    <property type="match status" value="1"/>
</dbReference>
<dbReference type="PANTHER" id="PTHR13939">
    <property type="entry name" value="NICOTINAMIDE-NUCLEOTIDE AMIDOHYDROLASE PNCC"/>
    <property type="match status" value="1"/>
</dbReference>
<reference evidence="3 4" key="1">
    <citation type="journal article" date="2019" name="Int. J. Syst. Evol. Microbiol.">
        <title>Clostridium fermenticellae sp. nov., isolated from the mud in a fermentation cellar for the production of the Chinese liquor, baijiu.</title>
        <authorList>
            <person name="Xu P.X."/>
            <person name="Chai L.J."/>
            <person name="Qiu T."/>
            <person name="Zhang X.J."/>
            <person name="Lu Z.M."/>
            <person name="Xiao C."/>
            <person name="Wang S.T."/>
            <person name="Shen C.H."/>
            <person name="Shi J.S."/>
            <person name="Xu Z.H."/>
        </authorList>
    </citation>
    <scope>NUCLEOTIDE SEQUENCE [LARGE SCALE GENOMIC DNA]</scope>
    <source>
        <strain evidence="3 4">JN500901</strain>
    </source>
</reference>
<dbReference type="SMART" id="SM00852">
    <property type="entry name" value="MoCF_biosynth"/>
    <property type="match status" value="1"/>
</dbReference>
<sequence>MKAEILCVGTELLLGDIINTNAQYLAKRLANLGIDVYHQSVVGDNTKRLKEELKESFNRADIVITTGGLGPTPDDLTKETGAEFFNKKMLLDEESLEKLNSYFLKNGKEKLKGNNIKQAYFPEDAVIFANDHGTAPGCGLDVNGKILIILPGPPSEMKFMFENSVVPFLKKYSHSVLESKVLRVTGIGEGVLAEEIKDLIDSNTNPTIATYAKEWEVTLRITAKSDTKEAALKLIKPMKNELYKRFGDNIYGEDDTSIEAVIANLLIKKDLTIATAESCTGGLIASKLINYPGVSSVFIEGAVTYSNAAKMRRLGVKPETLDKFGAVSKETAHEMAEGIAKTSGTNIGLSTTGVAGPGGGTPQKPVGLVYIGLYINGKVIVKKLESSGTRDKIRNRATMYALDLLRRELLKLE</sequence>
<name>A0A386H691_9CLOT</name>